<dbReference type="InterPro" id="IPR013325">
    <property type="entry name" value="RNA_pol_sigma_r2"/>
</dbReference>
<evidence type="ECO:0000259" key="5">
    <source>
        <dbReference type="Pfam" id="PF04542"/>
    </source>
</evidence>
<sequence length="182" mass="21311">MRDTSKLSDEEVIGIVRTKDKESYAEIINRYQTKLMRYASYIMGDEHMGADAVQESFIKAYINLNGFDTKKKFSSWIYRIVHNEAMNALRKNKRQLPMDDQTEFDSGVNLEDEFIKNEIINQAHHCLDQMPIIYKEPLSLYYLEEKSYEEISDILRIPIGTVGTRVNRAKGIMKKLCQKTQK</sequence>
<dbReference type="InterPro" id="IPR007627">
    <property type="entry name" value="RNA_pol_sigma70_r2"/>
</dbReference>
<dbReference type="SUPFAM" id="SSF88659">
    <property type="entry name" value="Sigma3 and sigma4 domains of RNA polymerase sigma factors"/>
    <property type="match status" value="1"/>
</dbReference>
<comment type="similarity">
    <text evidence="1">Belongs to the sigma-70 factor family. ECF subfamily.</text>
</comment>
<keyword evidence="2" id="KW-0805">Transcription regulation</keyword>
<dbReference type="Pfam" id="PF08281">
    <property type="entry name" value="Sigma70_r4_2"/>
    <property type="match status" value="1"/>
</dbReference>
<dbReference type="InterPro" id="IPR013249">
    <property type="entry name" value="RNA_pol_sigma70_r4_t2"/>
</dbReference>
<dbReference type="Pfam" id="PF04542">
    <property type="entry name" value="Sigma70_r2"/>
    <property type="match status" value="1"/>
</dbReference>
<keyword evidence="4" id="KW-0804">Transcription</keyword>
<dbReference type="SUPFAM" id="SSF88946">
    <property type="entry name" value="Sigma2 domain of RNA polymerase sigma factors"/>
    <property type="match status" value="1"/>
</dbReference>
<dbReference type="EMBL" id="LCHN01000044">
    <property type="protein sequence ID" value="KKT34325.1"/>
    <property type="molecule type" value="Genomic_DNA"/>
</dbReference>
<evidence type="ECO:0000313" key="8">
    <source>
        <dbReference type="Proteomes" id="UP000034069"/>
    </source>
</evidence>
<dbReference type="InterPro" id="IPR014284">
    <property type="entry name" value="RNA_pol_sigma-70_dom"/>
</dbReference>
<evidence type="ECO:0000256" key="2">
    <source>
        <dbReference type="ARBA" id="ARBA00023015"/>
    </source>
</evidence>
<dbReference type="InterPro" id="IPR036388">
    <property type="entry name" value="WH-like_DNA-bd_sf"/>
</dbReference>
<evidence type="ECO:0000259" key="6">
    <source>
        <dbReference type="Pfam" id="PF08281"/>
    </source>
</evidence>
<protein>
    <submittedName>
        <fullName evidence="7">RNA polymerase sigma factor</fullName>
    </submittedName>
</protein>
<dbReference type="AlphaFoldDB" id="A0A0G1GIF2"/>
<dbReference type="GO" id="GO:0006352">
    <property type="term" value="P:DNA-templated transcription initiation"/>
    <property type="evidence" value="ECO:0007669"/>
    <property type="project" value="InterPro"/>
</dbReference>
<comment type="caution">
    <text evidence="7">The sequence shown here is derived from an EMBL/GenBank/DDBJ whole genome shotgun (WGS) entry which is preliminary data.</text>
</comment>
<evidence type="ECO:0000313" key="7">
    <source>
        <dbReference type="EMBL" id="KKT34325.1"/>
    </source>
</evidence>
<dbReference type="CDD" id="cd06171">
    <property type="entry name" value="Sigma70_r4"/>
    <property type="match status" value="1"/>
</dbReference>
<feature type="domain" description="RNA polymerase sigma-70 region 2" evidence="5">
    <location>
        <begin position="28"/>
        <end position="94"/>
    </location>
</feature>
<name>A0A0G1GIF2_9BACT</name>
<dbReference type="InterPro" id="IPR013324">
    <property type="entry name" value="RNA_pol_sigma_r3/r4-like"/>
</dbReference>
<dbReference type="NCBIfam" id="TIGR02937">
    <property type="entry name" value="sigma70-ECF"/>
    <property type="match status" value="1"/>
</dbReference>
<dbReference type="Gene3D" id="1.10.10.10">
    <property type="entry name" value="Winged helix-like DNA-binding domain superfamily/Winged helix DNA-binding domain"/>
    <property type="match status" value="1"/>
</dbReference>
<evidence type="ECO:0000256" key="4">
    <source>
        <dbReference type="ARBA" id="ARBA00023163"/>
    </source>
</evidence>
<evidence type="ECO:0000256" key="1">
    <source>
        <dbReference type="ARBA" id="ARBA00010641"/>
    </source>
</evidence>
<evidence type="ECO:0000256" key="3">
    <source>
        <dbReference type="ARBA" id="ARBA00023082"/>
    </source>
</evidence>
<dbReference type="Gene3D" id="1.10.1740.10">
    <property type="match status" value="1"/>
</dbReference>
<dbReference type="InterPro" id="IPR039425">
    <property type="entry name" value="RNA_pol_sigma-70-like"/>
</dbReference>
<gene>
    <name evidence="7" type="ORF">UW23_C0044G0004</name>
</gene>
<dbReference type="GO" id="GO:0003677">
    <property type="term" value="F:DNA binding"/>
    <property type="evidence" value="ECO:0007669"/>
    <property type="project" value="InterPro"/>
</dbReference>
<proteinExistence type="inferred from homology"/>
<dbReference type="PANTHER" id="PTHR43133">
    <property type="entry name" value="RNA POLYMERASE ECF-TYPE SIGMA FACTO"/>
    <property type="match status" value="1"/>
</dbReference>
<dbReference type="Proteomes" id="UP000034069">
    <property type="component" value="Unassembled WGS sequence"/>
</dbReference>
<organism evidence="7 8">
    <name type="scientific">Candidatus Collierbacteria bacterium GW2011_GWA1_44_12</name>
    <dbReference type="NCBI Taxonomy" id="1618376"/>
    <lineage>
        <taxon>Bacteria</taxon>
        <taxon>Candidatus Collieribacteriota</taxon>
    </lineage>
</organism>
<feature type="domain" description="RNA polymerase sigma factor 70 region 4 type 2" evidence="6">
    <location>
        <begin position="122"/>
        <end position="170"/>
    </location>
</feature>
<dbReference type="PANTHER" id="PTHR43133:SF51">
    <property type="entry name" value="RNA POLYMERASE SIGMA FACTOR"/>
    <property type="match status" value="1"/>
</dbReference>
<accession>A0A0G1GIF2</accession>
<reference evidence="7 8" key="1">
    <citation type="journal article" date="2015" name="Nature">
        <title>rRNA introns, odd ribosomes, and small enigmatic genomes across a large radiation of phyla.</title>
        <authorList>
            <person name="Brown C.T."/>
            <person name="Hug L.A."/>
            <person name="Thomas B.C."/>
            <person name="Sharon I."/>
            <person name="Castelle C.J."/>
            <person name="Singh A."/>
            <person name="Wilkins M.J."/>
            <person name="Williams K.H."/>
            <person name="Banfield J.F."/>
        </authorList>
    </citation>
    <scope>NUCLEOTIDE SEQUENCE [LARGE SCALE GENOMIC DNA]</scope>
</reference>
<dbReference type="GO" id="GO:0016987">
    <property type="term" value="F:sigma factor activity"/>
    <property type="evidence" value="ECO:0007669"/>
    <property type="project" value="UniProtKB-KW"/>
</dbReference>
<keyword evidence="3" id="KW-0731">Sigma factor</keyword>